<dbReference type="GeneID" id="45696550"/>
<dbReference type="InterPro" id="IPR048390">
    <property type="entry name" value="Gp34_trimer"/>
</dbReference>
<gene>
    <name evidence="2" type="ORF">I6H06_22545</name>
</gene>
<dbReference type="Proteomes" id="UP000594892">
    <property type="component" value="Chromosome 2"/>
</dbReference>
<accession>A0AAP9Y241</accession>
<feature type="domain" description="Long-tail fiber proximal subunit trimerization" evidence="1">
    <location>
        <begin position="293"/>
        <end position="356"/>
    </location>
</feature>
<reference evidence="2 3" key="1">
    <citation type="submission" date="2020-12" db="EMBL/GenBank/DDBJ databases">
        <title>FDA dAtabase for Regulatory Grade micrObial Sequences (FDA-ARGOS): Supporting development and validation of Infectious Disease Dx tests.</title>
        <authorList>
            <person name="Minogue T."/>
            <person name="Wolcott M."/>
            <person name="Wasieloski L."/>
            <person name="Aguilar W."/>
            <person name="Moore D."/>
            <person name="Jaissle J."/>
            <person name="Tallon L."/>
            <person name="Sadzewicz L."/>
            <person name="Zhao X."/>
            <person name="Boylan J."/>
            <person name="Ott S."/>
            <person name="Bowen H."/>
            <person name="Vavikolanu K."/>
            <person name="Mehta A."/>
            <person name="Aluvathingal J."/>
            <person name="Nadendla S."/>
            <person name="Yan Y."/>
            <person name="Sichtig H."/>
        </authorList>
    </citation>
    <scope>NUCLEOTIDE SEQUENCE [LARGE SCALE GENOMIC DNA]</scope>
    <source>
        <strain evidence="2 3">FDAARGOS_949</strain>
    </source>
</reference>
<dbReference type="EMBL" id="CP065601">
    <property type="protein sequence ID" value="QPQ91892.1"/>
    <property type="molecule type" value="Genomic_DNA"/>
</dbReference>
<dbReference type="RefSeq" id="WP_045678863.1">
    <property type="nucleotide sequence ID" value="NZ_CP065601.1"/>
</dbReference>
<proteinExistence type="predicted"/>
<dbReference type="AlphaFoldDB" id="A0AAP9Y241"/>
<dbReference type="Gene3D" id="6.20.70.20">
    <property type="match status" value="1"/>
</dbReference>
<organism evidence="2 3">
    <name type="scientific">Burkholderia glumae</name>
    <name type="common">Pseudomonas glumae</name>
    <dbReference type="NCBI Taxonomy" id="337"/>
    <lineage>
        <taxon>Bacteria</taxon>
        <taxon>Pseudomonadati</taxon>
        <taxon>Pseudomonadota</taxon>
        <taxon>Betaproteobacteria</taxon>
        <taxon>Burkholderiales</taxon>
        <taxon>Burkholderiaceae</taxon>
        <taxon>Burkholderia</taxon>
    </lineage>
</organism>
<evidence type="ECO:0000313" key="3">
    <source>
        <dbReference type="Proteomes" id="UP000594892"/>
    </source>
</evidence>
<protein>
    <submittedName>
        <fullName evidence="2">Phage tail protein</fullName>
    </submittedName>
</protein>
<dbReference type="Pfam" id="PF21446">
    <property type="entry name" value="Gp34_trimer"/>
    <property type="match status" value="1"/>
</dbReference>
<evidence type="ECO:0000259" key="1">
    <source>
        <dbReference type="Pfam" id="PF21446"/>
    </source>
</evidence>
<sequence>MAGNLIYITDAGRAALVAPGNTGTTARQVTQIGLATAAFVFKPDMTALPSELKRITTFGGDTVAKDTIHIVIQDDSADQYKLYGFGLYLDNGVLFGVYVQNDPILEKAATSMLLLAADIVFASIDVTKLVFGPTSFLNPPATTERKGVVELATQAEVDDGADDTRAVTPKTAATRYAPLVRPQLTGPVSVTSTATEQDAQLAVAATSGALNRAAKIRFHGTFASGTADTNARLIASIRAGYDGGTWGREYLDFWINRAPNDSNSDANQVRAMRITHGGRLLVGNRDDDGTSVFQVAGNGTFSGGITSSGLDAGGANIRLRNGRDVLLRNDGSNFYLLLTNNSDPGASWNGFRPLTVNVVTGAVMLDDTGAGTYVGGQLAVKGMLNVSNGPNEARMLLGPSGGYFFGTANAAGFYLPSTGAMFAFDFAKKNLLVVGNEVWNAGNLPKPAQTTGFTMSGQILAAEGSVDKPGISFVNDGAPDTGFFHIADGVFAVTNNGRETMRFLAGETNRVLIGPPADDGSMLQVSGNAVTRGLHRFGNGKTTAWANSGGDWGYFRSNGHVSVGSEGSTGMLQLLAGNAQAALLVPGGRMTIGRTEDDGVNAAQVGGSVRALNYFINGQGVGDSGLIGIYNGANGPNIGFYGSATVGAGAVTFSTGGTERARISAAGNLLIGTTADDGANKLQIAGAAKLAGALYSAAAVIDSGAGWSTIYLKNGGKNRWTIGKSDTDDFALSAFDDDGVTQRRVLDIPRASQVASFVKRPTWAGAIPWDSMNVTPLDKNAGGQVNANVTLYGAGDYGSQLVFNSNGYTPRIQVQASAAKWMVTNGANTVANLTVTEAGTVVAHGELQAADGAVRVTTDGNLYGSLWGGWLSNHLPSNYVSRAGSTMWGRLTLARDGWDADLGLRAADGAQTYLRARRAGGIELINNAYNAVTWSVDDWGTMYMRGQQILNTDGNLFCSYRGAWMNAILDDLYNRDNTKANAGARVQWDSGVNNFGTVDRLNGALPAPWVVCGLSGPGNGTANAITVYGVVLRNQ</sequence>
<name>A0AAP9Y241_BURGL</name>
<evidence type="ECO:0000313" key="2">
    <source>
        <dbReference type="EMBL" id="QPQ91892.1"/>
    </source>
</evidence>